<organism evidence="7 8">
    <name type="scientific">Paenibacillus thermoaerophilus</name>
    <dbReference type="NCBI Taxonomy" id="1215385"/>
    <lineage>
        <taxon>Bacteria</taxon>
        <taxon>Bacillati</taxon>
        <taxon>Bacillota</taxon>
        <taxon>Bacilli</taxon>
        <taxon>Bacillales</taxon>
        <taxon>Paenibacillaceae</taxon>
        <taxon>Paenibacillus</taxon>
    </lineage>
</organism>
<evidence type="ECO:0000313" key="7">
    <source>
        <dbReference type="EMBL" id="MFC7750928.1"/>
    </source>
</evidence>
<feature type="transmembrane region" description="Helical" evidence="5">
    <location>
        <begin position="42"/>
        <end position="58"/>
    </location>
</feature>
<gene>
    <name evidence="7" type="ORF">ACFQWB_13455</name>
</gene>
<feature type="transmembrane region" description="Helical" evidence="5">
    <location>
        <begin position="257"/>
        <end position="290"/>
    </location>
</feature>
<evidence type="ECO:0000256" key="5">
    <source>
        <dbReference type="SAM" id="Phobius"/>
    </source>
</evidence>
<dbReference type="Pfam" id="PF04932">
    <property type="entry name" value="Wzy_C"/>
    <property type="match status" value="1"/>
</dbReference>
<dbReference type="PANTHER" id="PTHR37422:SF13">
    <property type="entry name" value="LIPOPOLYSACCHARIDE BIOSYNTHESIS PROTEIN PA4999-RELATED"/>
    <property type="match status" value="1"/>
</dbReference>
<feature type="transmembrane region" description="Helical" evidence="5">
    <location>
        <begin position="178"/>
        <end position="200"/>
    </location>
</feature>
<dbReference type="RefSeq" id="WP_138789263.1">
    <property type="nucleotide sequence ID" value="NZ_JBHTGQ010000031.1"/>
</dbReference>
<keyword evidence="7" id="KW-0436">Ligase</keyword>
<evidence type="ECO:0000256" key="1">
    <source>
        <dbReference type="ARBA" id="ARBA00004141"/>
    </source>
</evidence>
<feature type="transmembrane region" description="Helical" evidence="5">
    <location>
        <begin position="122"/>
        <end position="142"/>
    </location>
</feature>
<evidence type="ECO:0000256" key="2">
    <source>
        <dbReference type="ARBA" id="ARBA00022692"/>
    </source>
</evidence>
<evidence type="ECO:0000259" key="6">
    <source>
        <dbReference type="Pfam" id="PF04932"/>
    </source>
</evidence>
<feature type="transmembrane region" description="Helical" evidence="5">
    <location>
        <begin position="12"/>
        <end position="36"/>
    </location>
</feature>
<evidence type="ECO:0000256" key="4">
    <source>
        <dbReference type="ARBA" id="ARBA00023136"/>
    </source>
</evidence>
<dbReference type="Proteomes" id="UP001596528">
    <property type="component" value="Unassembled WGS sequence"/>
</dbReference>
<keyword evidence="8" id="KW-1185">Reference proteome</keyword>
<protein>
    <submittedName>
        <fullName evidence="7">O-antigen ligase family protein</fullName>
    </submittedName>
</protein>
<comment type="subcellular location">
    <subcellularLocation>
        <location evidence="1">Membrane</location>
        <topology evidence="1">Multi-pass membrane protein</topology>
    </subcellularLocation>
</comment>
<dbReference type="GO" id="GO:0016874">
    <property type="term" value="F:ligase activity"/>
    <property type="evidence" value="ECO:0007669"/>
    <property type="project" value="UniProtKB-KW"/>
</dbReference>
<feature type="transmembrane region" description="Helical" evidence="5">
    <location>
        <begin position="148"/>
        <end position="166"/>
    </location>
</feature>
<reference evidence="8" key="1">
    <citation type="journal article" date="2019" name="Int. J. Syst. Evol. Microbiol.">
        <title>The Global Catalogue of Microorganisms (GCM) 10K type strain sequencing project: providing services to taxonomists for standard genome sequencing and annotation.</title>
        <authorList>
            <consortium name="The Broad Institute Genomics Platform"/>
            <consortium name="The Broad Institute Genome Sequencing Center for Infectious Disease"/>
            <person name="Wu L."/>
            <person name="Ma J."/>
        </authorList>
    </citation>
    <scope>NUCLEOTIDE SEQUENCE [LARGE SCALE GENOMIC DNA]</scope>
    <source>
        <strain evidence="8">JCM 18657</strain>
    </source>
</reference>
<keyword evidence="4 5" id="KW-0472">Membrane</keyword>
<evidence type="ECO:0000313" key="8">
    <source>
        <dbReference type="Proteomes" id="UP001596528"/>
    </source>
</evidence>
<keyword evidence="2 5" id="KW-0812">Transmembrane</keyword>
<keyword evidence="3 5" id="KW-1133">Transmembrane helix</keyword>
<feature type="transmembrane region" description="Helical" evidence="5">
    <location>
        <begin position="95"/>
        <end position="113"/>
    </location>
</feature>
<dbReference type="EMBL" id="JBHTGQ010000031">
    <property type="protein sequence ID" value="MFC7750928.1"/>
    <property type="molecule type" value="Genomic_DNA"/>
</dbReference>
<dbReference type="InterPro" id="IPR007016">
    <property type="entry name" value="O-antigen_ligase-rel_domated"/>
</dbReference>
<name>A0ABW2V9F3_9BACL</name>
<feature type="transmembrane region" description="Helical" evidence="5">
    <location>
        <begin position="297"/>
        <end position="316"/>
    </location>
</feature>
<dbReference type="PANTHER" id="PTHR37422">
    <property type="entry name" value="TEICHURONIC ACID BIOSYNTHESIS PROTEIN TUAE"/>
    <property type="match status" value="1"/>
</dbReference>
<evidence type="ECO:0000256" key="3">
    <source>
        <dbReference type="ARBA" id="ARBA00022989"/>
    </source>
</evidence>
<proteinExistence type="predicted"/>
<feature type="domain" description="O-antigen ligase-related" evidence="6">
    <location>
        <begin position="262"/>
        <end position="405"/>
    </location>
</feature>
<sequence>MRLGKAGSSFVAAKTFAAMSAWLLWAGAIGVASVMVPFGSNVQLILMLLGLCPAVLLAEVQSKLLIPYIVFVWAVVPGVRRVYDWSQNSYDSVSPLSILPLLTTLTLLLPIAYNRFRLPRTLWLPGAMLGAALIYAFAIGYLRNGAMASLFDLANYLVPLLLICYAGARNPSGEERELWIISFVYIAIAASLYGIFQFLFVPPWDAFWMNNVEMFSNGRPFPLEIRVFSTLNAPEPAAMFFSAALCAMLAHKRWRGLLGWLGVAIVMLGLVITLVRAAWLTTLVALVVYYAFGSARVRWKAALGACVLGIALYAAIPHLPGGEQLLNRFRTMGDLRNDYSFNDRLQFVGRMIPVLLDNPQGFGLGSIGVGTKLENDGKIGEYGNFDNGAIAVLLTYGLAGGALFFAALGGLLWRLRIAIRMEAALSSRAKLGIAILLGAVAYLAFFNRFGGLGGFIVWLFVAAGIEEDRKAGGPAG</sequence>
<comment type="caution">
    <text evidence="7">The sequence shown here is derived from an EMBL/GenBank/DDBJ whole genome shotgun (WGS) entry which is preliminary data.</text>
</comment>
<feature type="transmembrane region" description="Helical" evidence="5">
    <location>
        <begin position="65"/>
        <end position="83"/>
    </location>
</feature>
<feature type="transmembrane region" description="Helical" evidence="5">
    <location>
        <begin position="390"/>
        <end position="413"/>
    </location>
</feature>
<dbReference type="InterPro" id="IPR051533">
    <property type="entry name" value="WaaL-like"/>
</dbReference>
<feature type="transmembrane region" description="Helical" evidence="5">
    <location>
        <begin position="434"/>
        <end position="461"/>
    </location>
</feature>
<accession>A0ABW2V9F3</accession>